<dbReference type="Gramene" id="CDF38767">
    <property type="protein sequence ID" value="CDF38767"/>
    <property type="gene ID" value="CHC_T00006201001"/>
</dbReference>
<feature type="compositionally biased region" description="Basic and acidic residues" evidence="1">
    <location>
        <begin position="272"/>
        <end position="282"/>
    </location>
</feature>
<feature type="compositionally biased region" description="Low complexity" evidence="1">
    <location>
        <begin position="286"/>
        <end position="297"/>
    </location>
</feature>
<name>R7QJR8_CHOCR</name>
<proteinExistence type="predicted"/>
<keyword evidence="2" id="KW-0732">Signal</keyword>
<accession>R7QJR8</accession>
<dbReference type="RefSeq" id="XP_005718672.1">
    <property type="nucleotide sequence ID" value="XM_005718615.1"/>
</dbReference>
<evidence type="ECO:0000313" key="4">
    <source>
        <dbReference type="Proteomes" id="UP000012073"/>
    </source>
</evidence>
<protein>
    <submittedName>
        <fullName evidence="3">Uncharacterized protein</fullName>
    </submittedName>
</protein>
<dbReference type="KEGG" id="ccp:CHC_T00006201001"/>
<keyword evidence="4" id="KW-1185">Reference proteome</keyword>
<evidence type="ECO:0000313" key="3">
    <source>
        <dbReference type="EMBL" id="CDF38767.1"/>
    </source>
</evidence>
<organism evidence="3 4">
    <name type="scientific">Chondrus crispus</name>
    <name type="common">Carrageen Irish moss</name>
    <name type="synonym">Polymorpha crispa</name>
    <dbReference type="NCBI Taxonomy" id="2769"/>
    <lineage>
        <taxon>Eukaryota</taxon>
        <taxon>Rhodophyta</taxon>
        <taxon>Florideophyceae</taxon>
        <taxon>Rhodymeniophycidae</taxon>
        <taxon>Gigartinales</taxon>
        <taxon>Gigartinaceae</taxon>
        <taxon>Chondrus</taxon>
    </lineage>
</organism>
<gene>
    <name evidence="3" type="ORF">CHC_T00006201001</name>
</gene>
<feature type="signal peptide" evidence="2">
    <location>
        <begin position="1"/>
        <end position="32"/>
    </location>
</feature>
<reference evidence="4" key="1">
    <citation type="journal article" date="2013" name="Proc. Natl. Acad. Sci. U.S.A.">
        <title>Genome structure and metabolic features in the red seaweed Chondrus crispus shed light on evolution of the Archaeplastida.</title>
        <authorList>
            <person name="Collen J."/>
            <person name="Porcel B."/>
            <person name="Carre W."/>
            <person name="Ball S.G."/>
            <person name="Chaparro C."/>
            <person name="Tonon T."/>
            <person name="Barbeyron T."/>
            <person name="Michel G."/>
            <person name="Noel B."/>
            <person name="Valentin K."/>
            <person name="Elias M."/>
            <person name="Artiguenave F."/>
            <person name="Arun A."/>
            <person name="Aury J.M."/>
            <person name="Barbosa-Neto J.F."/>
            <person name="Bothwell J.H."/>
            <person name="Bouget F.Y."/>
            <person name="Brillet L."/>
            <person name="Cabello-Hurtado F."/>
            <person name="Capella-Gutierrez S."/>
            <person name="Charrier B."/>
            <person name="Cladiere L."/>
            <person name="Cock J.M."/>
            <person name="Coelho S.M."/>
            <person name="Colleoni C."/>
            <person name="Czjzek M."/>
            <person name="Da Silva C."/>
            <person name="Delage L."/>
            <person name="Denoeud F."/>
            <person name="Deschamps P."/>
            <person name="Dittami S.M."/>
            <person name="Gabaldon T."/>
            <person name="Gachon C.M."/>
            <person name="Groisillier A."/>
            <person name="Herve C."/>
            <person name="Jabbari K."/>
            <person name="Katinka M."/>
            <person name="Kloareg B."/>
            <person name="Kowalczyk N."/>
            <person name="Labadie K."/>
            <person name="Leblanc C."/>
            <person name="Lopez P.J."/>
            <person name="McLachlan D.H."/>
            <person name="Meslet-Cladiere L."/>
            <person name="Moustafa A."/>
            <person name="Nehr Z."/>
            <person name="Nyvall Collen P."/>
            <person name="Panaud O."/>
            <person name="Partensky F."/>
            <person name="Poulain J."/>
            <person name="Rensing S.A."/>
            <person name="Rousvoal S."/>
            <person name="Samson G."/>
            <person name="Symeonidi A."/>
            <person name="Weissenbach J."/>
            <person name="Zambounis A."/>
            <person name="Wincker P."/>
            <person name="Boyen C."/>
        </authorList>
    </citation>
    <scope>NUCLEOTIDE SEQUENCE [LARGE SCALE GENOMIC DNA]</scope>
    <source>
        <strain evidence="4">cv. Stackhouse</strain>
    </source>
</reference>
<feature type="region of interest" description="Disordered" evidence="1">
    <location>
        <begin position="272"/>
        <end position="297"/>
    </location>
</feature>
<dbReference type="Proteomes" id="UP000012073">
    <property type="component" value="Unassembled WGS sequence"/>
</dbReference>
<dbReference type="AlphaFoldDB" id="R7QJR8"/>
<sequence length="685" mass="74238">MDRAVSEAWAVAQGLLVRFAHALLALPESSDAEDLEDDQARVVAASGLSLLPHRSGPPSASGHRGYRTYAWAFERGSAYQDSFEALVAHVTALSPSIYNLEVVYAPLQQFIGNSGRLLHAWQQPDDVASVLSGPGVEAEYAILPAFVSKAVDVFVKAARNDVRAYMGNAFGNRAGTLLQPPSLGKIREHTQVAGAASRYALPAMSQTQVLLDVIGNCLSLCIAVPTVARRLGEVVNSDVIKPFSERAIYALNLAESWTDAGPLLKEIRTAAHPTEESQKLDAHGASSSSRRNGLRRSQTWNAKALRTIRRRPDLTTTCLSRMYDKSNHLAREKPVRLLDESEWNAVVRLVVNAKVVIAELENCTNTEEEWKPTGVTSHSSSFSQESVSILKLRAALCDHGASASHQRAVIEAVGRMRSGCRILREEVVERGIAVLHTEVVLRCFWEAMQTLTINKKVKKTGLSRSAIPANDAIPHVNGTGISKVAPIFKTSNFQLSDAERSSEDTSVAMCEYDEFGDRIANENVTDVDIEDYSFPSTAVFEATEWKAPPRDSSIRSTTDDVMLSAAQTQALTDTDRRIVARGRAFGEELRSKDEVIKCNLSVRERRFIFCEADGGVAAGIRVAGELAGKGDRDVASGARLFLDAAATTGAVAFGWPVVESDYSVAEGASASGSECRTLLYAAGLM</sequence>
<feature type="chain" id="PRO_5004442886" evidence="2">
    <location>
        <begin position="33"/>
        <end position="685"/>
    </location>
</feature>
<dbReference type="EMBL" id="HG001967">
    <property type="protein sequence ID" value="CDF38767.1"/>
    <property type="molecule type" value="Genomic_DNA"/>
</dbReference>
<evidence type="ECO:0000256" key="1">
    <source>
        <dbReference type="SAM" id="MobiDB-lite"/>
    </source>
</evidence>
<dbReference type="GeneID" id="17326387"/>
<evidence type="ECO:0000256" key="2">
    <source>
        <dbReference type="SAM" id="SignalP"/>
    </source>
</evidence>
<dbReference type="OrthoDB" id="10614368at2759"/>